<evidence type="ECO:0000313" key="5">
    <source>
        <dbReference type="Proteomes" id="UP000827721"/>
    </source>
</evidence>
<keyword evidence="3" id="KW-0808">Transferase</keyword>
<dbReference type="Proteomes" id="UP000827721">
    <property type="component" value="Unassembled WGS sequence"/>
</dbReference>
<dbReference type="InterPro" id="IPR002213">
    <property type="entry name" value="UDP_glucos_trans"/>
</dbReference>
<dbReference type="PANTHER" id="PTHR11926">
    <property type="entry name" value="GLUCOSYL/GLUCURONOSYL TRANSFERASES"/>
    <property type="match status" value="1"/>
</dbReference>
<comment type="caution">
    <text evidence="4">The sequence shown here is derived from an EMBL/GenBank/DDBJ whole genome shotgun (WGS) entry which is preliminary data.</text>
</comment>
<dbReference type="Pfam" id="PF00201">
    <property type="entry name" value="UDPGT"/>
    <property type="match status" value="1"/>
</dbReference>
<dbReference type="SUPFAM" id="SSF53756">
    <property type="entry name" value="UDP-Glycosyltransferase/glycogen phosphorylase"/>
    <property type="match status" value="1"/>
</dbReference>
<dbReference type="Gene3D" id="3.40.50.2000">
    <property type="entry name" value="Glycogen Phosphorylase B"/>
    <property type="match status" value="2"/>
</dbReference>
<keyword evidence="5" id="KW-1185">Reference proteome</keyword>
<keyword evidence="2" id="KW-0328">Glycosyltransferase</keyword>
<comment type="similarity">
    <text evidence="1">Belongs to the UDP-glycosyltransferase family.</text>
</comment>
<reference evidence="4 5" key="1">
    <citation type="submission" date="2021-02" db="EMBL/GenBank/DDBJ databases">
        <title>Plant Genome Project.</title>
        <authorList>
            <person name="Zhang R.-G."/>
        </authorList>
    </citation>
    <scope>NUCLEOTIDE SEQUENCE [LARGE SCALE GENOMIC DNA]</scope>
    <source>
        <tissue evidence="4">Leaves</tissue>
    </source>
</reference>
<dbReference type="PANTHER" id="PTHR11926:SF1412">
    <property type="entry name" value="UDP-GLYCOSYLTRANSFERASE 83A1-LIKE"/>
    <property type="match status" value="1"/>
</dbReference>
<evidence type="ECO:0000256" key="2">
    <source>
        <dbReference type="ARBA" id="ARBA00022676"/>
    </source>
</evidence>
<organism evidence="4 5">
    <name type="scientific">Xanthoceras sorbifolium</name>
    <dbReference type="NCBI Taxonomy" id="99658"/>
    <lineage>
        <taxon>Eukaryota</taxon>
        <taxon>Viridiplantae</taxon>
        <taxon>Streptophyta</taxon>
        <taxon>Embryophyta</taxon>
        <taxon>Tracheophyta</taxon>
        <taxon>Spermatophyta</taxon>
        <taxon>Magnoliopsida</taxon>
        <taxon>eudicotyledons</taxon>
        <taxon>Gunneridae</taxon>
        <taxon>Pentapetalae</taxon>
        <taxon>rosids</taxon>
        <taxon>malvids</taxon>
        <taxon>Sapindales</taxon>
        <taxon>Sapindaceae</taxon>
        <taxon>Xanthoceroideae</taxon>
        <taxon>Xanthoceras</taxon>
    </lineage>
</organism>
<evidence type="ECO:0000256" key="3">
    <source>
        <dbReference type="ARBA" id="ARBA00022679"/>
    </source>
</evidence>
<dbReference type="EMBL" id="JAFEMO010000041">
    <property type="protein sequence ID" value="KAH7530541.1"/>
    <property type="molecule type" value="Genomic_DNA"/>
</dbReference>
<proteinExistence type="inferred from homology"/>
<sequence length="458" mass="51753">MGNPHLLVIPFPAHGHITPLLELSQCLALKHGIFKITFVYPEHYHQVVMQALATEEGIANRIRLFSVGDGPKSSSQDNTSDHLWKMIDDGFVSMPEKVKELIEQVNATDDKITCILADQILGWPMEIAKEKGIQGATFSATAALWFVVRSYIPMFIDDGIIDNDGNIIMEQMLMLSPSMPTIHTSHFAWPSFGKLQKLFFEYVYTKNKSLQLADWALCNSTYELEHATFDTEPKIRPIGPLLASNSSRENSSGNLRSEDLVCLKWLDQQPPQSVIYVAFGTTAFLDGSEFQELAMGLELTNRPFLWVVRSDIITSNANDTYLQGFKDRVGSRGLIVSWAPQQEVLQHDSIACFLFHCGWNSTLEALSNGVPLLCWSDFADQFFNENYICNVWEVGLGFNQVDGKKITREEIKNKVEELLSSEKYKANALDLKEKLRNSIKEGGCSYNNLKSFVEWMKI</sequence>
<dbReference type="CDD" id="cd03784">
    <property type="entry name" value="GT1_Gtf-like"/>
    <property type="match status" value="1"/>
</dbReference>
<evidence type="ECO:0000313" key="4">
    <source>
        <dbReference type="EMBL" id="KAH7530541.1"/>
    </source>
</evidence>
<name>A0ABQ8H061_9ROSI</name>
<gene>
    <name evidence="4" type="ORF">JRO89_XSUnG0023300</name>
</gene>
<accession>A0ABQ8H061</accession>
<evidence type="ECO:0000256" key="1">
    <source>
        <dbReference type="ARBA" id="ARBA00009995"/>
    </source>
</evidence>
<evidence type="ECO:0008006" key="6">
    <source>
        <dbReference type="Google" id="ProtNLM"/>
    </source>
</evidence>
<protein>
    <recommendedName>
        <fullName evidence="6">Glycosyltransferase</fullName>
    </recommendedName>
</protein>